<keyword evidence="7" id="KW-1185">Reference proteome</keyword>
<dbReference type="GeneID" id="107158867"/>
<dbReference type="SMART" id="SM00409">
    <property type="entry name" value="IG"/>
    <property type="match status" value="2"/>
</dbReference>
<dbReference type="FunFam" id="2.60.40.10:FF:000049">
    <property type="entry name" value="Leukocyte immunoglobulin-like receptor subfamily B member 1"/>
    <property type="match status" value="2"/>
</dbReference>
<evidence type="ECO:0000256" key="4">
    <source>
        <dbReference type="SAM" id="SignalP"/>
    </source>
</evidence>
<keyword evidence="2" id="KW-1015">Disulfide bond</keyword>
<dbReference type="InterPro" id="IPR036179">
    <property type="entry name" value="Ig-like_dom_sf"/>
</dbReference>
<dbReference type="PROSITE" id="PS50835">
    <property type="entry name" value="IG_LIKE"/>
    <property type="match status" value="1"/>
</dbReference>
<evidence type="ECO:0000313" key="7">
    <source>
        <dbReference type="Proteomes" id="UP000694407"/>
    </source>
</evidence>
<evidence type="ECO:0000256" key="3">
    <source>
        <dbReference type="ARBA" id="ARBA00023319"/>
    </source>
</evidence>
<keyword evidence="1 4" id="KW-0732">Signal</keyword>
<dbReference type="Pfam" id="PF13895">
    <property type="entry name" value="Ig_2"/>
    <property type="match status" value="1"/>
</dbReference>
<dbReference type="SUPFAM" id="SSF48726">
    <property type="entry name" value="Immunoglobulin"/>
    <property type="match status" value="2"/>
</dbReference>
<name>A0A8C5YUA7_MARMA</name>
<evidence type="ECO:0000313" key="6">
    <source>
        <dbReference type="Ensembl" id="ENSMMMP00000004290.1"/>
    </source>
</evidence>
<dbReference type="GeneTree" id="ENSGT01150000286974"/>
<keyword evidence="3" id="KW-0393">Immunoglobulin domain</keyword>
<dbReference type="InterPro" id="IPR050412">
    <property type="entry name" value="Ig-like_Receptors_ImmuneReg"/>
</dbReference>
<accession>A0A8C5YUA7</accession>
<evidence type="ECO:0000256" key="1">
    <source>
        <dbReference type="ARBA" id="ARBA00022729"/>
    </source>
</evidence>
<dbReference type="GO" id="GO:0005886">
    <property type="term" value="C:plasma membrane"/>
    <property type="evidence" value="ECO:0007669"/>
    <property type="project" value="TreeGrafter"/>
</dbReference>
<gene>
    <name evidence="6" type="primary">Tarm1</name>
</gene>
<protein>
    <recommendedName>
        <fullName evidence="5">Ig-like domain-containing protein</fullName>
    </recommendedName>
</protein>
<evidence type="ECO:0000256" key="2">
    <source>
        <dbReference type="ARBA" id="ARBA00023157"/>
    </source>
</evidence>
<feature type="signal peptide" evidence="4">
    <location>
        <begin position="1"/>
        <end position="16"/>
    </location>
</feature>
<dbReference type="RefSeq" id="XP_048647609.1">
    <property type="nucleotide sequence ID" value="XM_048791652.1"/>
</dbReference>
<proteinExistence type="predicted"/>
<dbReference type="Ensembl" id="ENSMMMT00000004864.1">
    <property type="protein sequence ID" value="ENSMMMP00000004290.1"/>
    <property type="gene ID" value="ENSMMMG00000003900.1"/>
</dbReference>
<dbReference type="Proteomes" id="UP000694407">
    <property type="component" value="Unplaced"/>
</dbReference>
<dbReference type="PANTHER" id="PTHR11738:SF157">
    <property type="entry name" value="T-CELL-INTERACTING, ACTIVATING RECEPTOR ON MYELOID CELLS PROTEIN 1"/>
    <property type="match status" value="1"/>
</dbReference>
<feature type="domain" description="Ig-like" evidence="5">
    <location>
        <begin position="124"/>
        <end position="196"/>
    </location>
</feature>
<reference evidence="6" key="2">
    <citation type="submission" date="2025-09" db="UniProtKB">
        <authorList>
            <consortium name="Ensembl"/>
        </authorList>
    </citation>
    <scope>IDENTIFICATION</scope>
</reference>
<organism evidence="6 7">
    <name type="scientific">Marmota marmota marmota</name>
    <name type="common">Alpine marmot</name>
    <dbReference type="NCBI Taxonomy" id="9994"/>
    <lineage>
        <taxon>Eukaryota</taxon>
        <taxon>Metazoa</taxon>
        <taxon>Chordata</taxon>
        <taxon>Craniata</taxon>
        <taxon>Vertebrata</taxon>
        <taxon>Euteleostomi</taxon>
        <taxon>Mammalia</taxon>
        <taxon>Eutheria</taxon>
        <taxon>Euarchontoglires</taxon>
        <taxon>Glires</taxon>
        <taxon>Rodentia</taxon>
        <taxon>Sciuromorpha</taxon>
        <taxon>Sciuridae</taxon>
        <taxon>Xerinae</taxon>
        <taxon>Marmotini</taxon>
        <taxon>Marmota</taxon>
    </lineage>
</organism>
<dbReference type="InterPro" id="IPR003599">
    <property type="entry name" value="Ig_sub"/>
</dbReference>
<dbReference type="CTD" id="441864"/>
<reference evidence="6" key="1">
    <citation type="submission" date="2025-08" db="UniProtKB">
        <authorList>
            <consortium name="Ensembl"/>
        </authorList>
    </citation>
    <scope>IDENTIFICATION</scope>
</reference>
<dbReference type="InterPro" id="IPR007110">
    <property type="entry name" value="Ig-like_dom"/>
</dbReference>
<evidence type="ECO:0000259" key="5">
    <source>
        <dbReference type="PROSITE" id="PS50835"/>
    </source>
</evidence>
<dbReference type="Gene3D" id="2.60.40.10">
    <property type="entry name" value="Immunoglobulins"/>
    <property type="match status" value="2"/>
</dbReference>
<dbReference type="GO" id="GO:0002764">
    <property type="term" value="P:immune response-regulating signaling pathway"/>
    <property type="evidence" value="ECO:0007669"/>
    <property type="project" value="TreeGrafter"/>
</dbReference>
<feature type="chain" id="PRO_5034909910" description="Ig-like domain-containing protein" evidence="4">
    <location>
        <begin position="17"/>
        <end position="377"/>
    </location>
</feature>
<sequence>MIPRLLSLLCLRLCVGQRDPPGDGSLPKPTLSAWPSSVVPAKSNVTLRCSSPVPGIRFILRKGPDILDSRLPLDPTKTTAEFLLTELGPRSAGPYTCECFWRGFSGVTSQLSNVLLLLVTGYLPKPSLQAHHVGQVTAGGEVTLQCQIPSTMVRPLESALLKAGTPSPVQLHRPVGSESDFSLQGVTVNDTGTYSCIYYQARAPFWASDPSPALDILVTVPPRASSEGYTKGNLVRLGVAAGVLLMGVVLVLEAWHASGVPHARPDDGHQAAVRKDPLFQQISATWCRATDCSHPVLHPPGFSGHQTYPGPSLVPPHGYRWQIRLPPDPQCTRESWTSWVSWSETVSCATGSPSSLNNGSLFLTPYLGQGQAWHPHQ</sequence>
<dbReference type="InterPro" id="IPR013783">
    <property type="entry name" value="Ig-like_fold"/>
</dbReference>
<dbReference type="AlphaFoldDB" id="A0A8C5YUA7"/>
<dbReference type="PANTHER" id="PTHR11738">
    <property type="entry name" value="MHC CLASS I NK CELL RECEPTOR"/>
    <property type="match status" value="1"/>
</dbReference>